<protein>
    <submittedName>
        <fullName evidence="2">Polymerase PA</fullName>
    </submittedName>
</protein>
<evidence type="ECO:0000313" key="2">
    <source>
        <dbReference type="EMBL" id="DBA56684.1"/>
    </source>
</evidence>
<organism evidence="2">
    <name type="scientific">Neotermes castaneus orthomyxovirus 1</name>
    <dbReference type="NCBI Taxonomy" id="3133494"/>
    <lineage>
        <taxon>Viruses</taxon>
        <taxon>Riboviria</taxon>
        <taxon>Orthornavirae</taxon>
        <taxon>Negarnaviricota</taxon>
        <taxon>Polyploviricotina</taxon>
        <taxon>Insthoviricetes</taxon>
        <taxon>Articulavirales</taxon>
        <taxon>Orthomyxoviridae</taxon>
    </lineage>
</organism>
<evidence type="ECO:0000256" key="1">
    <source>
        <dbReference type="SAM" id="MobiDB-lite"/>
    </source>
</evidence>
<feature type="region of interest" description="Disordered" evidence="1">
    <location>
        <begin position="383"/>
        <end position="406"/>
    </location>
</feature>
<reference evidence="2" key="1">
    <citation type="journal article" date="2024" name="Microb. Genom.">
        <title>The hidden RNA viruses in Blattodea (cockroach and termite).</title>
        <authorList>
            <person name="Fan J."/>
            <person name="Jiang S."/>
            <person name="Li W."/>
            <person name="Li J."/>
            <person name="Pang R."/>
            <person name="Wu H."/>
        </authorList>
    </citation>
    <scope>NUCLEOTIDE SEQUENCE</scope>
    <source>
        <strain evidence="2">DE2017</strain>
    </source>
</reference>
<sequence>MTSFQNVLSDTTLYPEDFQKLMEESTPKYVMTLQEKESYWRHQMCCLLLSNLEPSSASLANLHEMTSQVISYTKEMDEYDLDMEYRLLDSDDEDIILGRPSQSTLLPIDPLNEGLRFITIETQINPDEIQNTCAQIWGQTPPSKRWDIADIVDKMFIEVKVSTNPPLLMEEFHNSIAGATTHYGIIIIHPEDLTITKSDNVSLPPSGIEKALNFLGRRQLKMNELNLSNKGTDQAETLMVDFTKTKAWKLCKEWMEWTKEVSNLGHQIDETFPPLPLAEITPTILLSHLPPLVGDPALWNHKVPPTPWLESTRTTKAKDREISIDIMEKIVLDCEGEELTKEIRTLLQICITNNYNTLTTPISHVKQCQYILKMLGVGAKKRRVDSQLQDDMEQPQNKPRTRKSHPDWMNALNQSFAESTKRDDFNRHPLTRDEIPGSTPLAQLSIEAASEILLDLINTQVCHDLILTAGMSSRLMGTYSLNIGGSKDNISIFPLLVPIWGVEQVSHRLVYGLVIRGPVHARNETDKIPFIIIVKASDPQIITGRCKNWKCLKGQWVYRENSIMKDIPTYQAFLLNALLPVLNGIGDIVLETHTQREMTARDLKNAVSAAYQTHHKWAKDRLVDMSTMGLIGWTQEEGFFPFRRKMVMMIHQWARGKKVIHLNIADFGKKANEQIIDSLLATHLYEGVRLTLELMIRHSNE</sequence>
<proteinExistence type="predicted"/>
<accession>A0AAT9JH58</accession>
<dbReference type="EMBL" id="BK067155">
    <property type="protein sequence ID" value="DBA56684.1"/>
    <property type="molecule type" value="Viral_cRNA"/>
</dbReference>
<name>A0AAT9JH58_9ORTO</name>